<dbReference type="PANTHER" id="PTHR46825:SF9">
    <property type="entry name" value="BETA-LACTAMASE-RELATED DOMAIN-CONTAINING PROTEIN"/>
    <property type="match status" value="1"/>
</dbReference>
<dbReference type="PANTHER" id="PTHR46825">
    <property type="entry name" value="D-ALANYL-D-ALANINE-CARBOXYPEPTIDASE/ENDOPEPTIDASE AMPH"/>
    <property type="match status" value="1"/>
</dbReference>
<dbReference type="Gene3D" id="3.40.710.10">
    <property type="entry name" value="DD-peptidase/beta-lactamase superfamily"/>
    <property type="match status" value="1"/>
</dbReference>
<sequence>MNISLRTYLTAVTLFIGILSYGQSNNQKKTEINSYLNSLNGDDFSGTVLVAHNDSIIEQRAYGLANIEFNVKNKIDTKFNIASITKLFTAVATLQLYEQGKLKLNSPIGEYLPDYPNKLVRDSVTVHQLLTHTSGLNNFYVADENKIKNLEYKTISDFMPLFVNDTLLSNPGTKYNYSATGMVVLGLIIEKVSGKNYYDYLRENIFKPAEMPNTTELEIDSIVNNKASGYTSMFGENKILKKNDYYLTKASPGGFYYSTVNDLFNFSKALRNYKLLKKGTTELMFKPKVKGYNTHMGYGIGVDQRYNQTILGHSGGWYGIHCELMDFMNDNYTVIILSNIDDGGNNGASKLSDFFMELIADKKLEK</sequence>
<protein>
    <submittedName>
        <fullName evidence="2">Beta-lactamase family protein</fullName>
    </submittedName>
</protein>
<keyword evidence="3" id="KW-1185">Reference proteome</keyword>
<name>A0ABS9J233_9FLAO</name>
<accession>A0ABS9J233</accession>
<evidence type="ECO:0000313" key="3">
    <source>
        <dbReference type="Proteomes" id="UP000829517"/>
    </source>
</evidence>
<gene>
    <name evidence="2" type="ORF">JM658_06635</name>
</gene>
<dbReference type="Proteomes" id="UP000829517">
    <property type="component" value="Unassembled WGS sequence"/>
</dbReference>
<dbReference type="InterPro" id="IPR050491">
    <property type="entry name" value="AmpC-like"/>
</dbReference>
<organism evidence="2 3">
    <name type="scientific">Joostella atrarenae</name>
    <dbReference type="NCBI Taxonomy" id="679257"/>
    <lineage>
        <taxon>Bacteria</taxon>
        <taxon>Pseudomonadati</taxon>
        <taxon>Bacteroidota</taxon>
        <taxon>Flavobacteriia</taxon>
        <taxon>Flavobacteriales</taxon>
        <taxon>Flavobacteriaceae</taxon>
        <taxon>Joostella</taxon>
    </lineage>
</organism>
<dbReference type="SUPFAM" id="SSF56601">
    <property type="entry name" value="beta-lactamase/transpeptidase-like"/>
    <property type="match status" value="1"/>
</dbReference>
<proteinExistence type="predicted"/>
<dbReference type="Pfam" id="PF00144">
    <property type="entry name" value="Beta-lactamase"/>
    <property type="match status" value="1"/>
</dbReference>
<evidence type="ECO:0000313" key="2">
    <source>
        <dbReference type="EMBL" id="MCF8714505.1"/>
    </source>
</evidence>
<dbReference type="RefSeq" id="WP_236958463.1">
    <property type="nucleotide sequence ID" value="NZ_JAETXX010000002.1"/>
</dbReference>
<comment type="caution">
    <text evidence="2">The sequence shown here is derived from an EMBL/GenBank/DDBJ whole genome shotgun (WGS) entry which is preliminary data.</text>
</comment>
<reference evidence="2 3" key="1">
    <citation type="submission" date="2021-01" db="EMBL/GenBank/DDBJ databases">
        <title>Genome sequencing of Joostella atrarenae M1-2 (= KCTC 23194).</title>
        <authorList>
            <person name="Zakaria M.R."/>
            <person name="Lam M.Q."/>
            <person name="Chong C.S."/>
        </authorList>
    </citation>
    <scope>NUCLEOTIDE SEQUENCE [LARGE SCALE GENOMIC DNA]</scope>
    <source>
        <strain evidence="2 3">M1-2</strain>
    </source>
</reference>
<dbReference type="EMBL" id="JAETXX010000002">
    <property type="protein sequence ID" value="MCF8714505.1"/>
    <property type="molecule type" value="Genomic_DNA"/>
</dbReference>
<evidence type="ECO:0000259" key="1">
    <source>
        <dbReference type="Pfam" id="PF00144"/>
    </source>
</evidence>
<dbReference type="InterPro" id="IPR012338">
    <property type="entry name" value="Beta-lactam/transpept-like"/>
</dbReference>
<feature type="domain" description="Beta-lactamase-related" evidence="1">
    <location>
        <begin position="47"/>
        <end position="343"/>
    </location>
</feature>
<dbReference type="InterPro" id="IPR001466">
    <property type="entry name" value="Beta-lactam-related"/>
</dbReference>